<dbReference type="NCBIfam" id="TIGR02227">
    <property type="entry name" value="sigpep_I_bact"/>
    <property type="match status" value="1"/>
</dbReference>
<evidence type="ECO:0000256" key="1">
    <source>
        <dbReference type="ARBA" id="ARBA00000677"/>
    </source>
</evidence>
<dbReference type="EMBL" id="QEKT01000004">
    <property type="protein sequence ID" value="PVY84329.1"/>
    <property type="molecule type" value="Genomic_DNA"/>
</dbReference>
<keyword evidence="5 7" id="KW-0378">Hydrolase</keyword>
<dbReference type="GO" id="GO:0005886">
    <property type="term" value="C:plasma membrane"/>
    <property type="evidence" value="ECO:0007669"/>
    <property type="project" value="UniProtKB-SubCell"/>
</dbReference>
<dbReference type="RefSeq" id="WP_089939149.1">
    <property type="nucleotide sequence ID" value="NZ_CAKOEX010000006.1"/>
</dbReference>
<gene>
    <name evidence="9" type="ORF">C7384_10474</name>
</gene>
<feature type="domain" description="Peptidase S26" evidence="8">
    <location>
        <begin position="9"/>
        <end position="189"/>
    </location>
</feature>
<organism evidence="9 10">
    <name type="scientific">Convivina intestini</name>
    <dbReference type="NCBI Taxonomy" id="1505726"/>
    <lineage>
        <taxon>Bacteria</taxon>
        <taxon>Bacillati</taxon>
        <taxon>Bacillota</taxon>
        <taxon>Bacilli</taxon>
        <taxon>Lactobacillales</taxon>
        <taxon>Lactobacillaceae</taxon>
        <taxon>Convivina</taxon>
    </lineage>
</organism>
<dbReference type="EC" id="3.4.21.89" evidence="4 7"/>
<comment type="similarity">
    <text evidence="3 7">Belongs to the peptidase S26 family.</text>
</comment>
<protein>
    <recommendedName>
        <fullName evidence="4 7">Signal peptidase I</fullName>
        <ecNumber evidence="4 7">3.4.21.89</ecNumber>
    </recommendedName>
</protein>
<evidence type="ECO:0000259" key="8">
    <source>
        <dbReference type="Pfam" id="PF10502"/>
    </source>
</evidence>
<proteinExistence type="inferred from homology"/>
<dbReference type="InterPro" id="IPR000223">
    <property type="entry name" value="Pept_S26A_signal_pept_1"/>
</dbReference>
<dbReference type="GO" id="GO:0004252">
    <property type="term" value="F:serine-type endopeptidase activity"/>
    <property type="evidence" value="ECO:0007669"/>
    <property type="project" value="InterPro"/>
</dbReference>
<dbReference type="InterPro" id="IPR019757">
    <property type="entry name" value="Pept_S26A_signal_pept_1_Lys-AS"/>
</dbReference>
<feature type="active site" evidence="6">
    <location>
        <position position="39"/>
    </location>
</feature>
<dbReference type="PANTHER" id="PTHR43390">
    <property type="entry name" value="SIGNAL PEPTIDASE I"/>
    <property type="match status" value="1"/>
</dbReference>
<feature type="active site" evidence="6">
    <location>
        <position position="84"/>
    </location>
</feature>
<reference evidence="9 10" key="1">
    <citation type="submission" date="2018-04" db="EMBL/GenBank/DDBJ databases">
        <title>Genomic Encyclopedia of Type Strains, Phase IV (KMG-IV): sequencing the most valuable type-strain genomes for metagenomic binning, comparative biology and taxonomic classification.</title>
        <authorList>
            <person name="Goeker M."/>
        </authorList>
    </citation>
    <scope>NUCLEOTIDE SEQUENCE [LARGE SCALE GENOMIC DNA]</scope>
    <source>
        <strain evidence="9 10">DSM 28795</strain>
    </source>
</reference>
<dbReference type="AlphaFoldDB" id="A0A2U1D9M1"/>
<name>A0A2U1D9M1_9LACO</name>
<dbReference type="CDD" id="cd06530">
    <property type="entry name" value="S26_SPase_I"/>
    <property type="match status" value="1"/>
</dbReference>
<comment type="catalytic activity">
    <reaction evidence="1 7">
        <text>Cleavage of hydrophobic, N-terminal signal or leader sequences from secreted and periplasmic proteins.</text>
        <dbReference type="EC" id="3.4.21.89"/>
    </reaction>
</comment>
<sequence length="207" mass="23235">MNVFKNLMKEWVIPLALVALLGWCFTQFVFTGAIVNGSSMEPNLLNRQYVGVNRLGNLHRGDVVVFDATQEDPQIRPGNKDYVKRIIGVPGDTVTYQNGNLYVNGKMVNQSYLSVDERTQGTAGEFGTSWSLASLSATGMWQEKDQDKSVVPADAYFVLGDHRSVSNDGRYFGFVDRNHIFGKVVVPFWYDATVKDNINHQSQHFFG</sequence>
<dbReference type="Proteomes" id="UP000245433">
    <property type="component" value="Unassembled WGS sequence"/>
</dbReference>
<comment type="caution">
    <text evidence="9">The sequence shown here is derived from an EMBL/GenBank/DDBJ whole genome shotgun (WGS) entry which is preliminary data.</text>
</comment>
<accession>A0A2U1D9M1</accession>
<dbReference type="InterPro" id="IPR036286">
    <property type="entry name" value="LexA/Signal_pep-like_sf"/>
</dbReference>
<dbReference type="InterPro" id="IPR019758">
    <property type="entry name" value="Pept_S26A_signal_pept_1_CS"/>
</dbReference>
<dbReference type="PROSITE" id="PS00760">
    <property type="entry name" value="SPASE_I_2"/>
    <property type="match status" value="1"/>
</dbReference>
<dbReference type="PROSITE" id="PS00761">
    <property type="entry name" value="SPASE_I_3"/>
    <property type="match status" value="1"/>
</dbReference>
<dbReference type="Gene3D" id="2.10.109.10">
    <property type="entry name" value="Umud Fragment, subunit A"/>
    <property type="match status" value="1"/>
</dbReference>
<evidence type="ECO:0000313" key="9">
    <source>
        <dbReference type="EMBL" id="PVY84329.1"/>
    </source>
</evidence>
<evidence type="ECO:0000256" key="6">
    <source>
        <dbReference type="PIRSR" id="PIRSR600223-1"/>
    </source>
</evidence>
<evidence type="ECO:0000256" key="4">
    <source>
        <dbReference type="ARBA" id="ARBA00013208"/>
    </source>
</evidence>
<evidence type="ECO:0000313" key="10">
    <source>
        <dbReference type="Proteomes" id="UP000245433"/>
    </source>
</evidence>
<evidence type="ECO:0000256" key="5">
    <source>
        <dbReference type="ARBA" id="ARBA00022801"/>
    </source>
</evidence>
<dbReference type="OrthoDB" id="9802919at2"/>
<comment type="subcellular location">
    <subcellularLocation>
        <location evidence="2">Cell membrane</location>
        <topology evidence="2">Single-pass type II membrane protein</topology>
    </subcellularLocation>
    <subcellularLocation>
        <location evidence="7">Membrane</location>
        <topology evidence="7">Single-pass type II membrane protein</topology>
    </subcellularLocation>
</comment>
<dbReference type="GO" id="GO:0006465">
    <property type="term" value="P:signal peptide processing"/>
    <property type="evidence" value="ECO:0007669"/>
    <property type="project" value="InterPro"/>
</dbReference>
<dbReference type="GO" id="GO:0009003">
    <property type="term" value="F:signal peptidase activity"/>
    <property type="evidence" value="ECO:0007669"/>
    <property type="project" value="UniProtKB-EC"/>
</dbReference>
<dbReference type="PANTHER" id="PTHR43390:SF1">
    <property type="entry name" value="CHLOROPLAST PROCESSING PEPTIDASE"/>
    <property type="match status" value="1"/>
</dbReference>
<evidence type="ECO:0000256" key="3">
    <source>
        <dbReference type="ARBA" id="ARBA00009370"/>
    </source>
</evidence>
<keyword evidence="7" id="KW-0645">Protease</keyword>
<dbReference type="InterPro" id="IPR019533">
    <property type="entry name" value="Peptidase_S26"/>
</dbReference>
<keyword evidence="10" id="KW-1185">Reference proteome</keyword>
<evidence type="ECO:0000256" key="2">
    <source>
        <dbReference type="ARBA" id="ARBA00004401"/>
    </source>
</evidence>
<dbReference type="PRINTS" id="PR00727">
    <property type="entry name" value="LEADERPTASE"/>
</dbReference>
<evidence type="ECO:0000256" key="7">
    <source>
        <dbReference type="RuleBase" id="RU362042"/>
    </source>
</evidence>
<dbReference type="Pfam" id="PF10502">
    <property type="entry name" value="Peptidase_S26"/>
    <property type="match status" value="1"/>
</dbReference>
<dbReference type="SUPFAM" id="SSF51306">
    <property type="entry name" value="LexA/Signal peptidase"/>
    <property type="match status" value="1"/>
</dbReference>